<organism evidence="2">
    <name type="scientific">Caulobacter sp. 73W</name>
    <dbReference type="NCBI Taxonomy" id="3161137"/>
    <lineage>
        <taxon>Bacteria</taxon>
        <taxon>Pseudomonadati</taxon>
        <taxon>Pseudomonadota</taxon>
        <taxon>Alphaproteobacteria</taxon>
        <taxon>Caulobacterales</taxon>
        <taxon>Caulobacteraceae</taxon>
        <taxon>Caulobacter</taxon>
    </lineage>
</organism>
<dbReference type="InterPro" id="IPR000182">
    <property type="entry name" value="GNAT_dom"/>
</dbReference>
<dbReference type="PANTHER" id="PTHR43792">
    <property type="entry name" value="GNAT FAMILY, PUTATIVE (AFU_ORTHOLOGUE AFUA_3G00765)-RELATED-RELATED"/>
    <property type="match status" value="1"/>
</dbReference>
<dbReference type="SUPFAM" id="SSF55729">
    <property type="entry name" value="Acyl-CoA N-acyltransferases (Nat)"/>
    <property type="match status" value="1"/>
</dbReference>
<dbReference type="InterPro" id="IPR051531">
    <property type="entry name" value="N-acetyltransferase"/>
</dbReference>
<accession>A0AB39KPM5</accession>
<dbReference type="EMBL" id="CP158375">
    <property type="protein sequence ID" value="XDO95604.1"/>
    <property type="molecule type" value="Genomic_DNA"/>
</dbReference>
<name>A0AB39KPM5_9CAUL</name>
<proteinExistence type="predicted"/>
<protein>
    <submittedName>
        <fullName evidence="2">GNAT family N-acetyltransferase</fullName>
    </submittedName>
</protein>
<dbReference type="PANTHER" id="PTHR43792:SF1">
    <property type="entry name" value="N-ACETYLTRANSFERASE DOMAIN-CONTAINING PROTEIN"/>
    <property type="match status" value="1"/>
</dbReference>
<evidence type="ECO:0000313" key="2">
    <source>
        <dbReference type="EMBL" id="XDO95604.1"/>
    </source>
</evidence>
<gene>
    <name evidence="2" type="ORF">ABOZ73_12400</name>
</gene>
<dbReference type="InterPro" id="IPR016181">
    <property type="entry name" value="Acyl_CoA_acyltransferase"/>
</dbReference>
<sequence>MSFDPNLTLETERLILRLPRAEDLDPWSAMMADEETARFIGGAMGREQTWRVMAVVSGSWMLQGFSMFSVIEKSTGRWVGRIGPWRPEGWPGLEIGWGLSRRSWGKGYAVEAAAACMDFAVDVLGWTDIIHTIDPENVGSQKVAQRLGSANRGATRLPPPLDGYNVEAWGQTADEWRARREG</sequence>
<reference evidence="2" key="1">
    <citation type="submission" date="2024-06" db="EMBL/GenBank/DDBJ databases">
        <title>Caulobacter inopinatus, sp. nov.</title>
        <authorList>
            <person name="Donachie S.P."/>
        </authorList>
    </citation>
    <scope>NUCLEOTIDE SEQUENCE</scope>
    <source>
        <strain evidence="2">73W</strain>
    </source>
</reference>
<dbReference type="RefSeq" id="WP_369058452.1">
    <property type="nucleotide sequence ID" value="NZ_CP158375.1"/>
</dbReference>
<feature type="domain" description="N-acetyltransferase" evidence="1">
    <location>
        <begin position="13"/>
        <end position="148"/>
    </location>
</feature>
<dbReference type="Pfam" id="PF13302">
    <property type="entry name" value="Acetyltransf_3"/>
    <property type="match status" value="1"/>
</dbReference>
<dbReference type="Gene3D" id="3.40.630.30">
    <property type="match status" value="1"/>
</dbReference>
<dbReference type="AlphaFoldDB" id="A0AB39KPM5"/>
<evidence type="ECO:0000259" key="1">
    <source>
        <dbReference type="Pfam" id="PF13302"/>
    </source>
</evidence>
<dbReference type="GO" id="GO:0016747">
    <property type="term" value="F:acyltransferase activity, transferring groups other than amino-acyl groups"/>
    <property type="evidence" value="ECO:0007669"/>
    <property type="project" value="InterPro"/>
</dbReference>